<evidence type="ECO:0000313" key="1">
    <source>
        <dbReference type="EMBL" id="QHT98600.1"/>
    </source>
</evidence>
<sequence>MSSYSKISKIAPNTTFPTTNPLTYCTGNGLERGFTHGGQADVYGQYSRPCQLYVPEYCAQGWDEFCEISSQNQSRQYPANYSSCNENLTHGEGLIHNTALRKYLVKMNNGIKKYQPFDPNDPNSPMVSYWENAGSGLVPEYEVDPGTIDDDVVMDKILAKPCIAFNILINIYNTMKRNNRLSLLKNTKLGNFYQINPYFTQKGGI</sequence>
<reference evidence="1" key="1">
    <citation type="journal article" date="2020" name="Nature">
        <title>Giant virus diversity and host interactions through global metagenomics.</title>
        <authorList>
            <person name="Schulz F."/>
            <person name="Roux S."/>
            <person name="Paez-Espino D."/>
            <person name="Jungbluth S."/>
            <person name="Walsh D.A."/>
            <person name="Denef V.J."/>
            <person name="McMahon K.D."/>
            <person name="Konstantinidis K.T."/>
            <person name="Eloe-Fadrosh E.A."/>
            <person name="Kyrpides N.C."/>
            <person name="Woyke T."/>
        </authorList>
    </citation>
    <scope>NUCLEOTIDE SEQUENCE</scope>
    <source>
        <strain evidence="1">GVMAG-M-3300025676-16</strain>
    </source>
</reference>
<dbReference type="AlphaFoldDB" id="A0A6C0J1E8"/>
<name>A0A6C0J1E8_9ZZZZ</name>
<dbReference type="EMBL" id="MN740294">
    <property type="protein sequence ID" value="QHT98600.1"/>
    <property type="molecule type" value="Genomic_DNA"/>
</dbReference>
<protein>
    <submittedName>
        <fullName evidence="1">Uncharacterized protein</fullName>
    </submittedName>
</protein>
<accession>A0A6C0J1E8</accession>
<organism evidence="1">
    <name type="scientific">viral metagenome</name>
    <dbReference type="NCBI Taxonomy" id="1070528"/>
    <lineage>
        <taxon>unclassified sequences</taxon>
        <taxon>metagenomes</taxon>
        <taxon>organismal metagenomes</taxon>
    </lineage>
</organism>
<proteinExistence type="predicted"/>